<sequence>MPVGLAEIERAGLGLEEVPGEGRCLVAGRAFAAGDVLLVERPLVRDNARQAAQEVARAPQRFDLLRGEQNLAAASLSPEALAAQPFLAEVETNSFTFGGKCAVFNALAMLNHACATSLEEKACFSILGTGEQPVDDRLEVKLVATRDLATGDPILFRRRSFASPTTSSSRNLARARSA</sequence>
<gene>
    <name evidence="2" type="ORF">PCOR1329_LOCUS25388</name>
</gene>
<evidence type="ECO:0000313" key="3">
    <source>
        <dbReference type="Proteomes" id="UP001189429"/>
    </source>
</evidence>
<keyword evidence="3" id="KW-1185">Reference proteome</keyword>
<evidence type="ECO:0000313" key="2">
    <source>
        <dbReference type="EMBL" id="CAK0825219.1"/>
    </source>
</evidence>
<protein>
    <recommendedName>
        <fullName evidence="1">SET domain-containing protein</fullName>
    </recommendedName>
</protein>
<feature type="domain" description="SET" evidence="1">
    <location>
        <begin position="22"/>
        <end position="156"/>
    </location>
</feature>
<dbReference type="EMBL" id="CAUYUJ010008879">
    <property type="protein sequence ID" value="CAK0825219.1"/>
    <property type="molecule type" value="Genomic_DNA"/>
</dbReference>
<dbReference type="Proteomes" id="UP001189429">
    <property type="component" value="Unassembled WGS sequence"/>
</dbReference>
<evidence type="ECO:0000259" key="1">
    <source>
        <dbReference type="Pfam" id="PF00856"/>
    </source>
</evidence>
<proteinExistence type="predicted"/>
<dbReference type="InterPro" id="IPR046341">
    <property type="entry name" value="SET_dom_sf"/>
</dbReference>
<dbReference type="Pfam" id="PF00856">
    <property type="entry name" value="SET"/>
    <property type="match status" value="1"/>
</dbReference>
<dbReference type="SUPFAM" id="SSF82199">
    <property type="entry name" value="SET domain"/>
    <property type="match status" value="1"/>
</dbReference>
<reference evidence="2" key="1">
    <citation type="submission" date="2023-10" db="EMBL/GenBank/DDBJ databases">
        <authorList>
            <person name="Chen Y."/>
            <person name="Shah S."/>
            <person name="Dougan E. K."/>
            <person name="Thang M."/>
            <person name="Chan C."/>
        </authorList>
    </citation>
    <scope>NUCLEOTIDE SEQUENCE [LARGE SCALE GENOMIC DNA]</scope>
</reference>
<name>A0ABN9S0J9_9DINO</name>
<comment type="caution">
    <text evidence="2">The sequence shown here is derived from an EMBL/GenBank/DDBJ whole genome shotgun (WGS) entry which is preliminary data.</text>
</comment>
<dbReference type="InterPro" id="IPR001214">
    <property type="entry name" value="SET_dom"/>
</dbReference>
<dbReference type="Gene3D" id="2.170.270.10">
    <property type="entry name" value="SET domain"/>
    <property type="match status" value="1"/>
</dbReference>
<accession>A0ABN9S0J9</accession>
<organism evidence="2 3">
    <name type="scientific">Prorocentrum cordatum</name>
    <dbReference type="NCBI Taxonomy" id="2364126"/>
    <lineage>
        <taxon>Eukaryota</taxon>
        <taxon>Sar</taxon>
        <taxon>Alveolata</taxon>
        <taxon>Dinophyceae</taxon>
        <taxon>Prorocentrales</taxon>
        <taxon>Prorocentraceae</taxon>
        <taxon>Prorocentrum</taxon>
    </lineage>
</organism>